<dbReference type="PANTHER" id="PTHR10422:SF18">
    <property type="entry name" value="CYTOCHROME C OXIDASE SUBUNIT 1"/>
    <property type="match status" value="1"/>
</dbReference>
<dbReference type="InterPro" id="IPR000883">
    <property type="entry name" value="Cyt_C_Oxase_1"/>
</dbReference>
<feature type="transmembrane region" description="Helical" evidence="1">
    <location>
        <begin position="293"/>
        <end position="313"/>
    </location>
</feature>
<dbReference type="GO" id="GO:0009060">
    <property type="term" value="P:aerobic respiration"/>
    <property type="evidence" value="ECO:0007669"/>
    <property type="project" value="InterPro"/>
</dbReference>
<dbReference type="GO" id="GO:0016020">
    <property type="term" value="C:membrane"/>
    <property type="evidence" value="ECO:0007669"/>
    <property type="project" value="InterPro"/>
</dbReference>
<evidence type="ECO:0000256" key="1">
    <source>
        <dbReference type="SAM" id="Phobius"/>
    </source>
</evidence>
<dbReference type="NCBIfam" id="NF041895">
    <property type="entry name" value="choice_anch_V"/>
    <property type="match status" value="1"/>
</dbReference>
<feature type="domain" description="Cytochrome oxidase subunit I profile" evidence="2">
    <location>
        <begin position="192"/>
        <end position="342"/>
    </location>
</feature>
<dbReference type="GO" id="GO:0022904">
    <property type="term" value="P:respiratory electron transport chain"/>
    <property type="evidence" value="ECO:0007669"/>
    <property type="project" value="TreeGrafter"/>
</dbReference>
<organism evidence="3">
    <name type="scientific">marine metagenome</name>
    <dbReference type="NCBI Taxonomy" id="408172"/>
    <lineage>
        <taxon>unclassified sequences</taxon>
        <taxon>metagenomes</taxon>
        <taxon>ecological metagenomes</taxon>
    </lineage>
</organism>
<name>A0A382FD89_9ZZZZ</name>
<keyword evidence="1" id="KW-0472">Membrane</keyword>
<dbReference type="PANTHER" id="PTHR10422">
    <property type="entry name" value="CYTOCHROME C OXIDASE SUBUNIT 1"/>
    <property type="match status" value="1"/>
</dbReference>
<dbReference type="InterPro" id="IPR023616">
    <property type="entry name" value="Cyt_c_oxase-like_su1_dom"/>
</dbReference>
<dbReference type="GO" id="GO:0020037">
    <property type="term" value="F:heme binding"/>
    <property type="evidence" value="ECO:0007669"/>
    <property type="project" value="InterPro"/>
</dbReference>
<dbReference type="Pfam" id="PF00115">
    <property type="entry name" value="COX1"/>
    <property type="match status" value="1"/>
</dbReference>
<reference evidence="3" key="1">
    <citation type="submission" date="2018-05" db="EMBL/GenBank/DDBJ databases">
        <authorList>
            <person name="Lanie J.A."/>
            <person name="Ng W.-L."/>
            <person name="Kazmierczak K.M."/>
            <person name="Andrzejewski T.M."/>
            <person name="Davidsen T.M."/>
            <person name="Wayne K.J."/>
            <person name="Tettelin H."/>
            <person name="Glass J.I."/>
            <person name="Rusch D."/>
            <person name="Podicherti R."/>
            <person name="Tsui H.-C.T."/>
            <person name="Winkler M.E."/>
        </authorList>
    </citation>
    <scope>NUCLEOTIDE SEQUENCE</scope>
</reference>
<sequence>MVFVPQFSALPTGISGASVQNGCTCHSATVDDSVSLSLEGLPETYVSEESYNLGISLIGGPEASGENHGGFNLRANHGTLIPLDDSVQVIEGATTHTEIGNDQRVWQVQWVAPESDTVWVTFTLLGNAVNGDGTANSEDLWNVLELRVAGQNTGSGSFIDIDEPAWLIIVGALVAIVLIIVVVLWRKEDFGNAELLRWLSTTNHKDIGLLYLWASIIFGVIGMALSVLIRLQLVVPDNDFMTGGLFNEAVTMHGAVLVLFTVSPMAFAFANYMVPLQIGARDMAFPRLNALSFWAYVLGGLVAASGFFFGGAADVGWTFYSPLTSIEYTPGAGVSLAGAGLV</sequence>
<evidence type="ECO:0000313" key="3">
    <source>
        <dbReference type="EMBL" id="SVB60880.1"/>
    </source>
</evidence>
<feature type="non-terminal residue" evidence="3">
    <location>
        <position position="342"/>
    </location>
</feature>
<proteinExistence type="predicted"/>
<dbReference type="EMBL" id="UINC01049286">
    <property type="protein sequence ID" value="SVB60880.1"/>
    <property type="molecule type" value="Genomic_DNA"/>
</dbReference>
<feature type="transmembrane region" description="Helical" evidence="1">
    <location>
        <begin position="165"/>
        <end position="186"/>
    </location>
</feature>
<dbReference type="SUPFAM" id="SSF81442">
    <property type="entry name" value="Cytochrome c oxidase subunit I-like"/>
    <property type="match status" value="1"/>
</dbReference>
<gene>
    <name evidence="3" type="ORF">METZ01_LOCUS213734</name>
</gene>
<accession>A0A382FD89</accession>
<feature type="transmembrane region" description="Helical" evidence="1">
    <location>
        <begin position="249"/>
        <end position="272"/>
    </location>
</feature>
<dbReference type="PRINTS" id="PR01165">
    <property type="entry name" value="CYCOXIDASEI"/>
</dbReference>
<dbReference type="GO" id="GO:0004129">
    <property type="term" value="F:cytochrome-c oxidase activity"/>
    <property type="evidence" value="ECO:0007669"/>
    <property type="project" value="InterPro"/>
</dbReference>
<keyword evidence="1" id="KW-1133">Transmembrane helix</keyword>
<dbReference type="PROSITE" id="PS50855">
    <property type="entry name" value="COX1"/>
    <property type="match status" value="1"/>
</dbReference>
<feature type="transmembrane region" description="Helical" evidence="1">
    <location>
        <begin position="207"/>
        <end position="229"/>
    </location>
</feature>
<dbReference type="Gene3D" id="1.20.210.10">
    <property type="entry name" value="Cytochrome c oxidase-like, subunit I domain"/>
    <property type="match status" value="1"/>
</dbReference>
<dbReference type="AlphaFoldDB" id="A0A382FD89"/>
<protein>
    <recommendedName>
        <fullName evidence="2">Cytochrome oxidase subunit I profile domain-containing protein</fullName>
    </recommendedName>
</protein>
<dbReference type="GO" id="GO:0015990">
    <property type="term" value="P:electron transport coupled proton transport"/>
    <property type="evidence" value="ECO:0007669"/>
    <property type="project" value="TreeGrafter"/>
</dbReference>
<keyword evidence="1" id="KW-0812">Transmembrane</keyword>
<dbReference type="InterPro" id="IPR036927">
    <property type="entry name" value="Cyt_c_oxase-like_su1_sf"/>
</dbReference>
<evidence type="ECO:0000259" key="2">
    <source>
        <dbReference type="PROSITE" id="PS50855"/>
    </source>
</evidence>